<evidence type="ECO:0000313" key="2">
    <source>
        <dbReference type="Proteomes" id="UP000484255"/>
    </source>
</evidence>
<name>A0A7C9PF07_9BURK</name>
<sequence>MGLLAEADGVARRLAAAPAAPAQAQAERLDLDHLISECVPGGSICDPQHVADAIRAYFDSRRAAPAA</sequence>
<proteinExistence type="predicted"/>
<organism evidence="1 2">
    <name type="scientific">Ideonella livida</name>
    <dbReference type="NCBI Taxonomy" id="2707176"/>
    <lineage>
        <taxon>Bacteria</taxon>
        <taxon>Pseudomonadati</taxon>
        <taxon>Pseudomonadota</taxon>
        <taxon>Betaproteobacteria</taxon>
        <taxon>Burkholderiales</taxon>
        <taxon>Sphaerotilaceae</taxon>
        <taxon>Ideonella</taxon>
    </lineage>
</organism>
<protein>
    <submittedName>
        <fullName evidence="1">Uncharacterized protein</fullName>
    </submittedName>
</protein>
<accession>A0A7C9PF07</accession>
<dbReference type="EMBL" id="JAAGOH010000001">
    <property type="protein sequence ID" value="NDY89772.1"/>
    <property type="molecule type" value="Genomic_DNA"/>
</dbReference>
<keyword evidence="2" id="KW-1185">Reference proteome</keyword>
<evidence type="ECO:0000313" key="1">
    <source>
        <dbReference type="EMBL" id="NDY89772.1"/>
    </source>
</evidence>
<gene>
    <name evidence="1" type="ORF">G3A44_01030</name>
</gene>
<reference evidence="1 2" key="1">
    <citation type="submission" date="2020-02" db="EMBL/GenBank/DDBJ databases">
        <title>Ideonella bacterium strain TBM-1.</title>
        <authorList>
            <person name="Chen W.-M."/>
        </authorList>
    </citation>
    <scope>NUCLEOTIDE SEQUENCE [LARGE SCALE GENOMIC DNA]</scope>
    <source>
        <strain evidence="1 2">TBM-1</strain>
    </source>
</reference>
<dbReference type="AlphaFoldDB" id="A0A7C9PF07"/>
<dbReference type="Proteomes" id="UP000484255">
    <property type="component" value="Unassembled WGS sequence"/>
</dbReference>
<comment type="caution">
    <text evidence="1">The sequence shown here is derived from an EMBL/GenBank/DDBJ whole genome shotgun (WGS) entry which is preliminary data.</text>
</comment>